<evidence type="ECO:0000256" key="6">
    <source>
        <dbReference type="ARBA" id="ARBA00023136"/>
    </source>
</evidence>
<accession>A0ABX1JPF1</accession>
<gene>
    <name evidence="8" type="ORF">HER39_05995</name>
</gene>
<keyword evidence="6" id="KW-0472">Membrane</keyword>
<evidence type="ECO:0000256" key="2">
    <source>
        <dbReference type="ARBA" id="ARBA00006683"/>
    </source>
</evidence>
<keyword evidence="5" id="KW-1133">Transmembrane helix</keyword>
<keyword evidence="9" id="KW-1185">Reference proteome</keyword>
<feature type="domain" description="Polysaccharide chain length determinant N-terminal" evidence="7">
    <location>
        <begin position="3"/>
        <end position="84"/>
    </location>
</feature>
<comment type="similarity">
    <text evidence="2">Belongs to the CpsC/CapA family.</text>
</comment>
<evidence type="ECO:0000256" key="4">
    <source>
        <dbReference type="ARBA" id="ARBA00022692"/>
    </source>
</evidence>
<dbReference type="InterPro" id="IPR050445">
    <property type="entry name" value="Bact_polysacc_biosynth/exp"/>
</dbReference>
<feature type="non-terminal residue" evidence="8">
    <location>
        <position position="120"/>
    </location>
</feature>
<reference evidence="8 9" key="1">
    <citation type="submission" date="2020-04" db="EMBL/GenBank/DDBJ databases">
        <authorList>
            <person name="Liu S."/>
        </authorList>
    </citation>
    <scope>NUCLEOTIDE SEQUENCE [LARGE SCALE GENOMIC DNA]</scope>
    <source>
        <strain evidence="8 9">CGMCC 1.15091</strain>
    </source>
</reference>
<dbReference type="Pfam" id="PF02706">
    <property type="entry name" value="Wzz"/>
    <property type="match status" value="1"/>
</dbReference>
<dbReference type="InterPro" id="IPR003856">
    <property type="entry name" value="LPS_length_determ_N"/>
</dbReference>
<keyword evidence="4" id="KW-0812">Transmembrane</keyword>
<evidence type="ECO:0000313" key="8">
    <source>
        <dbReference type="EMBL" id="NKX50126.1"/>
    </source>
</evidence>
<organism evidence="8 9">
    <name type="scientific">Arthrobacter deserti</name>
    <dbReference type="NCBI Taxonomy" id="1742687"/>
    <lineage>
        <taxon>Bacteria</taxon>
        <taxon>Bacillati</taxon>
        <taxon>Actinomycetota</taxon>
        <taxon>Actinomycetes</taxon>
        <taxon>Micrococcales</taxon>
        <taxon>Micrococcaceae</taxon>
        <taxon>Arthrobacter</taxon>
    </lineage>
</organism>
<comment type="caution">
    <text evidence="8">The sequence shown here is derived from an EMBL/GenBank/DDBJ whole genome shotgun (WGS) entry which is preliminary data.</text>
</comment>
<sequence length="120" mass="12884">MQLHDYLRILRRSWILLLSFACLGLLAGGLVSLATQPVYKAETQLFVSTPSSQSFQELQMSNAFVLDRAHSYVLIASTPAVLQPVGDELDLPVSAGQLATQIAAEVEPNTVLIDLTASAG</sequence>
<comment type="subcellular location">
    <subcellularLocation>
        <location evidence="1">Cell membrane</location>
        <topology evidence="1">Multi-pass membrane protein</topology>
    </subcellularLocation>
</comment>
<dbReference type="EMBL" id="JAAZSR010000064">
    <property type="protein sequence ID" value="NKX50126.1"/>
    <property type="molecule type" value="Genomic_DNA"/>
</dbReference>
<dbReference type="PANTHER" id="PTHR32309">
    <property type="entry name" value="TYROSINE-PROTEIN KINASE"/>
    <property type="match status" value="1"/>
</dbReference>
<keyword evidence="3" id="KW-1003">Cell membrane</keyword>
<protein>
    <submittedName>
        <fullName evidence="8">Chromosome partitioning protein</fullName>
    </submittedName>
</protein>
<proteinExistence type="inferred from homology"/>
<evidence type="ECO:0000259" key="7">
    <source>
        <dbReference type="Pfam" id="PF02706"/>
    </source>
</evidence>
<evidence type="ECO:0000256" key="5">
    <source>
        <dbReference type="ARBA" id="ARBA00022989"/>
    </source>
</evidence>
<evidence type="ECO:0000313" key="9">
    <source>
        <dbReference type="Proteomes" id="UP000523795"/>
    </source>
</evidence>
<name>A0ABX1JPF1_9MICC</name>
<dbReference type="Proteomes" id="UP000523795">
    <property type="component" value="Unassembled WGS sequence"/>
</dbReference>
<evidence type="ECO:0000256" key="3">
    <source>
        <dbReference type="ARBA" id="ARBA00022475"/>
    </source>
</evidence>
<dbReference type="PANTHER" id="PTHR32309:SF13">
    <property type="entry name" value="FERRIC ENTEROBACTIN TRANSPORT PROTEIN FEPE"/>
    <property type="match status" value="1"/>
</dbReference>
<evidence type="ECO:0000256" key="1">
    <source>
        <dbReference type="ARBA" id="ARBA00004651"/>
    </source>
</evidence>